<dbReference type="AlphaFoldDB" id="A0AAW4DZC9"/>
<dbReference type="EMBL" id="JAEIKK010000028">
    <property type="protein sequence ID" value="MBI6713726.1"/>
    <property type="molecule type" value="Genomic_DNA"/>
</dbReference>
<evidence type="ECO:0000313" key="3">
    <source>
        <dbReference type="Proteomes" id="UP000629611"/>
    </source>
</evidence>
<reference evidence="2" key="1">
    <citation type="submission" date="2020-12" db="EMBL/GenBank/DDBJ databases">
        <title>Comparative genomic insights into the epidemiology and virulence of plant pathogenic Pseudomonads from Turkey.</title>
        <authorList>
            <person name="Dillon M."/>
            <person name="Ruiz-Bedoya T."/>
            <person name="Bendalovic-Torma C."/>
            <person name="Guttman K.M."/>
            <person name="Kwak H."/>
            <person name="Middleton M.A."/>
            <person name="Wang P.W."/>
            <person name="Horuz S."/>
            <person name="Aysan Y."/>
            <person name="Guttman D.S."/>
        </authorList>
    </citation>
    <scope>NUCLEOTIDE SEQUENCE</scope>
    <source>
        <strain evidence="2">CT_2_2</strain>
    </source>
</reference>
<sequence length="234" mass="27041">MAELALSCASFDLHLEDVARYNLEKTKSRWPGEEKEFMPLFDPEADFPSYERLPRTLKMDFIELPGRNGPSVVQQLNGVFIGDRLTDNSNQPDDYRFHDVFHLAYMAYLGWSPVLRGLLKLKRKSDPAIDENEDGARAMIIEEGIATWIFNHAKRRKFYKGIKEGELEYGLLKQIHSMVEGYEVHKCPLWQWELAILKGFEVFRELRSSRSGSVVVDMISHQISFQPIADKNTA</sequence>
<accession>A0AAW4DZC9</accession>
<dbReference type="InterPro" id="IPR041407">
    <property type="entry name" value="MazG_C"/>
</dbReference>
<proteinExistence type="predicted"/>
<evidence type="ECO:0000313" key="2">
    <source>
        <dbReference type="EMBL" id="MBI6713726.1"/>
    </source>
</evidence>
<dbReference type="Pfam" id="PF18722">
    <property type="entry name" value="MazG_C"/>
    <property type="match status" value="1"/>
</dbReference>
<dbReference type="Proteomes" id="UP000629611">
    <property type="component" value="Unassembled WGS sequence"/>
</dbReference>
<evidence type="ECO:0000259" key="1">
    <source>
        <dbReference type="Pfam" id="PF18722"/>
    </source>
</evidence>
<protein>
    <recommendedName>
        <fullName evidence="1">MazG C-terminal domain-containing protein</fullName>
    </recommendedName>
</protein>
<gene>
    <name evidence="2" type="ORF">YA0595_11135</name>
</gene>
<name>A0AAW4DZC9_PSESX</name>
<comment type="caution">
    <text evidence="2">The sequence shown here is derived from an EMBL/GenBank/DDBJ whole genome shotgun (WGS) entry which is preliminary data.</text>
</comment>
<organism evidence="2 3">
    <name type="scientific">Pseudomonas syringae</name>
    <dbReference type="NCBI Taxonomy" id="317"/>
    <lineage>
        <taxon>Bacteria</taxon>
        <taxon>Pseudomonadati</taxon>
        <taxon>Pseudomonadota</taxon>
        <taxon>Gammaproteobacteria</taxon>
        <taxon>Pseudomonadales</taxon>
        <taxon>Pseudomonadaceae</taxon>
        <taxon>Pseudomonas</taxon>
    </lineage>
</organism>
<feature type="domain" description="MazG C-terminal" evidence="1">
    <location>
        <begin position="39"/>
        <end position="227"/>
    </location>
</feature>